<accession>A0A2Z7A4B6</accession>
<dbReference type="EMBL" id="KV029089">
    <property type="protein sequence ID" value="KZV13690.1"/>
    <property type="molecule type" value="Genomic_DNA"/>
</dbReference>
<evidence type="ECO:0000313" key="2">
    <source>
        <dbReference type="EMBL" id="KZV13690.1"/>
    </source>
</evidence>
<evidence type="ECO:0000256" key="1">
    <source>
        <dbReference type="SAM" id="MobiDB-lite"/>
    </source>
</evidence>
<name>A0A2Z7A4B6_9LAMI</name>
<keyword evidence="3" id="KW-1185">Reference proteome</keyword>
<reference evidence="2 3" key="1">
    <citation type="journal article" date="2015" name="Proc. Natl. Acad. Sci. U.S.A.">
        <title>The resurrection genome of Boea hygrometrica: A blueprint for survival of dehydration.</title>
        <authorList>
            <person name="Xiao L."/>
            <person name="Yang G."/>
            <person name="Zhang L."/>
            <person name="Yang X."/>
            <person name="Zhao S."/>
            <person name="Ji Z."/>
            <person name="Zhou Q."/>
            <person name="Hu M."/>
            <person name="Wang Y."/>
            <person name="Chen M."/>
            <person name="Xu Y."/>
            <person name="Jin H."/>
            <person name="Xiao X."/>
            <person name="Hu G."/>
            <person name="Bao F."/>
            <person name="Hu Y."/>
            <person name="Wan P."/>
            <person name="Li L."/>
            <person name="Deng X."/>
            <person name="Kuang T."/>
            <person name="Xiang C."/>
            <person name="Zhu J.K."/>
            <person name="Oliver M.J."/>
            <person name="He Y."/>
        </authorList>
    </citation>
    <scope>NUCLEOTIDE SEQUENCE [LARGE SCALE GENOMIC DNA]</scope>
    <source>
        <strain evidence="3">cv. XS01</strain>
    </source>
</reference>
<organism evidence="2 3">
    <name type="scientific">Dorcoceras hygrometricum</name>
    <dbReference type="NCBI Taxonomy" id="472368"/>
    <lineage>
        <taxon>Eukaryota</taxon>
        <taxon>Viridiplantae</taxon>
        <taxon>Streptophyta</taxon>
        <taxon>Embryophyta</taxon>
        <taxon>Tracheophyta</taxon>
        <taxon>Spermatophyta</taxon>
        <taxon>Magnoliopsida</taxon>
        <taxon>eudicotyledons</taxon>
        <taxon>Gunneridae</taxon>
        <taxon>Pentapetalae</taxon>
        <taxon>asterids</taxon>
        <taxon>lamiids</taxon>
        <taxon>Lamiales</taxon>
        <taxon>Gesneriaceae</taxon>
        <taxon>Didymocarpoideae</taxon>
        <taxon>Trichosporeae</taxon>
        <taxon>Loxocarpinae</taxon>
        <taxon>Dorcoceras</taxon>
    </lineage>
</organism>
<proteinExistence type="predicted"/>
<protein>
    <submittedName>
        <fullName evidence="2">Monosaccharide-sensing protein 2-like</fullName>
    </submittedName>
</protein>
<feature type="region of interest" description="Disordered" evidence="1">
    <location>
        <begin position="239"/>
        <end position="279"/>
    </location>
</feature>
<gene>
    <name evidence="2" type="ORF">F511_45147</name>
</gene>
<sequence>MGLPSSLAMSLFDLQDVCIAIGSLATFDLPMVVDLIGIYGLKGPYCTLTTTNWFLQALSVIPRGSWGDVARRFTLIRWATSRRGLSPKRLCPPPPHVDRTCSDHHFEEFPSVLISSGLLVQADEGTWLPVVDLIRRNLPPPTVKSQSPCDSGWSQAPVASEIETKQNIYFSWPPAAAMGGGNHLPRRALDRAHSHARWPRMAAETWPLPHALVAQRRGIRRAAMHRDWRNLLRHDKDRRRPSCRTRCGNARPCAARDGSGGRRRAAAVRRRSPADYCDD</sequence>
<evidence type="ECO:0000313" key="3">
    <source>
        <dbReference type="Proteomes" id="UP000250235"/>
    </source>
</evidence>
<dbReference type="Proteomes" id="UP000250235">
    <property type="component" value="Unassembled WGS sequence"/>
</dbReference>
<feature type="compositionally biased region" description="Basic residues" evidence="1">
    <location>
        <begin position="261"/>
        <end position="271"/>
    </location>
</feature>
<dbReference type="AlphaFoldDB" id="A0A2Z7A4B6"/>